<protein>
    <submittedName>
        <fullName evidence="5">Hydrogenase maturation protease</fullName>
    </submittedName>
</protein>
<keyword evidence="3" id="KW-0064">Aspartyl protease</keyword>
<dbReference type="InterPro" id="IPR000671">
    <property type="entry name" value="Peptidase_A31"/>
</dbReference>
<evidence type="ECO:0000313" key="5">
    <source>
        <dbReference type="EMBL" id="VVM06466.1"/>
    </source>
</evidence>
<proteinExistence type="inferred from homology"/>
<dbReference type="InterPro" id="IPR023430">
    <property type="entry name" value="Pept_HybD-like_dom_sf"/>
</dbReference>
<dbReference type="EMBL" id="CABFVA020000066">
    <property type="protein sequence ID" value="VVM06466.1"/>
    <property type="molecule type" value="Genomic_DNA"/>
</dbReference>
<dbReference type="OrthoDB" id="9792731at2"/>
<evidence type="ECO:0000256" key="1">
    <source>
        <dbReference type="ARBA" id="ARBA00006814"/>
    </source>
</evidence>
<name>A0A5E6MDQ7_9BACT</name>
<dbReference type="Proteomes" id="UP000334923">
    <property type="component" value="Unassembled WGS sequence"/>
</dbReference>
<dbReference type="CDD" id="cd00518">
    <property type="entry name" value="H2MP"/>
    <property type="match status" value="1"/>
</dbReference>
<gene>
    <name evidence="5" type="primary">hyaD</name>
    <name evidence="5" type="synonym">hybD</name>
    <name evidence="5" type="ORF">MAMT_01207</name>
</gene>
<dbReference type="PANTHER" id="PTHR30302:SF1">
    <property type="entry name" value="HYDROGENASE 2 MATURATION PROTEASE"/>
    <property type="match status" value="1"/>
</dbReference>
<evidence type="ECO:0000256" key="3">
    <source>
        <dbReference type="ARBA" id="ARBA00022750"/>
    </source>
</evidence>
<evidence type="ECO:0000313" key="6">
    <source>
        <dbReference type="Proteomes" id="UP000334923"/>
    </source>
</evidence>
<dbReference type="SUPFAM" id="SSF53163">
    <property type="entry name" value="HybD-like"/>
    <property type="match status" value="1"/>
</dbReference>
<keyword evidence="2 5" id="KW-0645">Protease</keyword>
<sequence length="156" mass="16267">MSTSWGSSGPRSVLLAGLGNPDRGDDGFGPAVLARLARLSLPEAERIVCARPLDLLDRWPGRRLAIVVDAAMGEEPGRLRRLEPLCQGLPRPTACSTHGLGLAEAIDLGRSLGLLPARLIVYAAEGLDFSPGAPLSPRVAAAVEEAAARIAAECRG</sequence>
<dbReference type="GO" id="GO:0004190">
    <property type="term" value="F:aspartic-type endopeptidase activity"/>
    <property type="evidence" value="ECO:0007669"/>
    <property type="project" value="UniProtKB-KW"/>
</dbReference>
<dbReference type="GO" id="GO:0016485">
    <property type="term" value="P:protein processing"/>
    <property type="evidence" value="ECO:0007669"/>
    <property type="project" value="TreeGrafter"/>
</dbReference>
<keyword evidence="6" id="KW-1185">Reference proteome</keyword>
<dbReference type="NCBIfam" id="TIGR00072">
    <property type="entry name" value="hydrog_prot"/>
    <property type="match status" value="1"/>
</dbReference>
<dbReference type="RefSeq" id="WP_142660069.1">
    <property type="nucleotide sequence ID" value="NZ_CABFVA020000066.1"/>
</dbReference>
<dbReference type="PANTHER" id="PTHR30302">
    <property type="entry name" value="HYDROGENASE 1 MATURATION PROTEASE"/>
    <property type="match status" value="1"/>
</dbReference>
<comment type="similarity">
    <text evidence="1">Belongs to the peptidase A31 family.</text>
</comment>
<accession>A0A5E6MDQ7</accession>
<evidence type="ECO:0000256" key="4">
    <source>
        <dbReference type="ARBA" id="ARBA00022801"/>
    </source>
</evidence>
<dbReference type="Gene3D" id="3.40.50.1450">
    <property type="entry name" value="HybD-like"/>
    <property type="match status" value="1"/>
</dbReference>
<reference evidence="5 6" key="1">
    <citation type="submission" date="2019-09" db="EMBL/GenBank/DDBJ databases">
        <authorList>
            <person name="Cremers G."/>
        </authorList>
    </citation>
    <scope>NUCLEOTIDE SEQUENCE [LARGE SCALE GENOMIC DNA]</scope>
    <source>
        <strain evidence="5">4A</strain>
    </source>
</reference>
<evidence type="ECO:0000256" key="2">
    <source>
        <dbReference type="ARBA" id="ARBA00022670"/>
    </source>
</evidence>
<keyword evidence="4" id="KW-0378">Hydrolase</keyword>
<dbReference type="AlphaFoldDB" id="A0A5E6MDQ7"/>
<dbReference type="GO" id="GO:0008047">
    <property type="term" value="F:enzyme activator activity"/>
    <property type="evidence" value="ECO:0007669"/>
    <property type="project" value="InterPro"/>
</dbReference>
<dbReference type="Pfam" id="PF01750">
    <property type="entry name" value="HycI"/>
    <property type="match status" value="1"/>
</dbReference>
<organism evidence="5 6">
    <name type="scientific">Methylacidimicrobium tartarophylax</name>
    <dbReference type="NCBI Taxonomy" id="1041768"/>
    <lineage>
        <taxon>Bacteria</taxon>
        <taxon>Pseudomonadati</taxon>
        <taxon>Verrucomicrobiota</taxon>
        <taxon>Methylacidimicrobium</taxon>
    </lineage>
</organism>